<sequence>MEKLAAVARFAGTTIERVLFRWPARRAVAYSRLMAGLRRAGERELWRITPPRSGLESRV</sequence>
<name>A0A1F5FFP5_9BACT</name>
<accession>A0A1F5FFP5</accession>
<dbReference type="STRING" id="1817816.A2Y64_09395"/>
<proteinExistence type="predicted"/>
<comment type="caution">
    <text evidence="1">The sequence shown here is derived from an EMBL/GenBank/DDBJ whole genome shotgun (WGS) entry which is preliminary data.</text>
</comment>
<protein>
    <submittedName>
        <fullName evidence="1">Uncharacterized protein</fullName>
    </submittedName>
</protein>
<dbReference type="Proteomes" id="UP000177187">
    <property type="component" value="Unassembled WGS sequence"/>
</dbReference>
<evidence type="ECO:0000313" key="2">
    <source>
        <dbReference type="Proteomes" id="UP000177187"/>
    </source>
</evidence>
<dbReference type="EMBL" id="MFAF01000034">
    <property type="protein sequence ID" value="OGD78485.1"/>
    <property type="molecule type" value="Genomic_DNA"/>
</dbReference>
<organism evidence="1 2">
    <name type="scientific">Candidatus Coatesbacteria bacterium RBG_13_66_14</name>
    <dbReference type="NCBI Taxonomy" id="1817816"/>
    <lineage>
        <taxon>Bacteria</taxon>
        <taxon>Candidatus Coatesiibacteriota</taxon>
    </lineage>
</organism>
<reference evidence="1 2" key="1">
    <citation type="journal article" date="2016" name="Nat. Commun.">
        <title>Thousands of microbial genomes shed light on interconnected biogeochemical processes in an aquifer system.</title>
        <authorList>
            <person name="Anantharaman K."/>
            <person name="Brown C.T."/>
            <person name="Hug L.A."/>
            <person name="Sharon I."/>
            <person name="Castelle C.J."/>
            <person name="Probst A.J."/>
            <person name="Thomas B.C."/>
            <person name="Singh A."/>
            <person name="Wilkins M.J."/>
            <person name="Karaoz U."/>
            <person name="Brodie E.L."/>
            <person name="Williams K.H."/>
            <person name="Hubbard S.S."/>
            <person name="Banfield J.F."/>
        </authorList>
    </citation>
    <scope>NUCLEOTIDE SEQUENCE [LARGE SCALE GENOMIC DNA]</scope>
</reference>
<dbReference type="AlphaFoldDB" id="A0A1F5FFP5"/>
<evidence type="ECO:0000313" key="1">
    <source>
        <dbReference type="EMBL" id="OGD78485.1"/>
    </source>
</evidence>
<gene>
    <name evidence="1" type="ORF">A2Y64_09395</name>
</gene>